<evidence type="ECO:0000313" key="3">
    <source>
        <dbReference type="Proteomes" id="UP000267535"/>
    </source>
</evidence>
<dbReference type="InterPro" id="IPR004360">
    <property type="entry name" value="Glyas_Fos-R_dOase_dom"/>
</dbReference>
<accession>A0A3P1SQC8</accession>
<dbReference type="EMBL" id="RQXV01000005">
    <property type="protein sequence ID" value="RRC99366.1"/>
    <property type="molecule type" value="Genomic_DNA"/>
</dbReference>
<dbReference type="SUPFAM" id="SSF54593">
    <property type="entry name" value="Glyoxalase/Bleomycin resistance protein/Dihydroxybiphenyl dioxygenase"/>
    <property type="match status" value="1"/>
</dbReference>
<dbReference type="AlphaFoldDB" id="A0A3P1SQC8"/>
<dbReference type="Gene3D" id="3.10.180.10">
    <property type="entry name" value="2,3-Dihydroxybiphenyl 1,2-Dioxygenase, domain 1"/>
    <property type="match status" value="1"/>
</dbReference>
<dbReference type="CDD" id="cd07262">
    <property type="entry name" value="VOC_like"/>
    <property type="match status" value="1"/>
</dbReference>
<sequence length="122" mass="13408">MIGYITIGTNNLERATSFYDAIFHEMGAAKAFDTDRLSAWSFCEGKPLFTVTKPFDETEATVGNGVMVALTTSSQTSVDKLHAKALELGATSEGGPYLKGKNFYVGYFRDLDGNKLNFHCYI</sequence>
<comment type="caution">
    <text evidence="2">The sequence shown here is derived from an EMBL/GenBank/DDBJ whole genome shotgun (WGS) entry which is preliminary data.</text>
</comment>
<dbReference type="Pfam" id="PF00903">
    <property type="entry name" value="Glyoxalase"/>
    <property type="match status" value="1"/>
</dbReference>
<organism evidence="2 3">
    <name type="scientific">Amphritea balenae</name>
    <dbReference type="NCBI Taxonomy" id="452629"/>
    <lineage>
        <taxon>Bacteria</taxon>
        <taxon>Pseudomonadati</taxon>
        <taxon>Pseudomonadota</taxon>
        <taxon>Gammaproteobacteria</taxon>
        <taxon>Oceanospirillales</taxon>
        <taxon>Oceanospirillaceae</taxon>
        <taxon>Amphritea</taxon>
    </lineage>
</organism>
<dbReference type="PANTHER" id="PTHR35006:SF1">
    <property type="entry name" value="BLL2941 PROTEIN"/>
    <property type="match status" value="1"/>
</dbReference>
<dbReference type="PROSITE" id="PS51819">
    <property type="entry name" value="VOC"/>
    <property type="match status" value="1"/>
</dbReference>
<dbReference type="PANTHER" id="PTHR35006">
    <property type="entry name" value="GLYOXALASE FAMILY PROTEIN (AFU_ORTHOLOGUE AFUA_5G14830)"/>
    <property type="match status" value="1"/>
</dbReference>
<keyword evidence="3" id="KW-1185">Reference proteome</keyword>
<dbReference type="InterPro" id="IPR029068">
    <property type="entry name" value="Glyas_Bleomycin-R_OHBP_Dase"/>
</dbReference>
<evidence type="ECO:0000313" key="2">
    <source>
        <dbReference type="EMBL" id="RRC99366.1"/>
    </source>
</evidence>
<gene>
    <name evidence="2" type="ORF">EHS89_11015</name>
</gene>
<name>A0A3P1SQC8_9GAMM</name>
<proteinExistence type="predicted"/>
<evidence type="ECO:0000259" key="1">
    <source>
        <dbReference type="PROSITE" id="PS51819"/>
    </source>
</evidence>
<dbReference type="Proteomes" id="UP000267535">
    <property type="component" value="Unassembled WGS sequence"/>
</dbReference>
<reference evidence="2 3" key="1">
    <citation type="submission" date="2018-11" db="EMBL/GenBank/DDBJ databases">
        <title>The draft genome sequence of Amphritea balenae JAMM 1525T.</title>
        <authorList>
            <person name="Fang Z."/>
            <person name="Zhang Y."/>
            <person name="Han X."/>
        </authorList>
    </citation>
    <scope>NUCLEOTIDE SEQUENCE [LARGE SCALE GENOMIC DNA]</scope>
    <source>
        <strain evidence="2 3">JAMM 1525</strain>
    </source>
</reference>
<protein>
    <submittedName>
        <fullName evidence="2">VOC family protein</fullName>
    </submittedName>
</protein>
<feature type="domain" description="VOC" evidence="1">
    <location>
        <begin position="1"/>
        <end position="121"/>
    </location>
</feature>
<dbReference type="InterPro" id="IPR037523">
    <property type="entry name" value="VOC_core"/>
</dbReference>
<dbReference type="RefSeq" id="WP_124926204.1">
    <property type="nucleotide sequence ID" value="NZ_BMOH01000004.1"/>
</dbReference>
<dbReference type="OrthoDB" id="9800438at2"/>